<organism evidence="3 4">
    <name type="scientific">Pseudonocardia oceani</name>
    <dbReference type="NCBI Taxonomy" id="2792013"/>
    <lineage>
        <taxon>Bacteria</taxon>
        <taxon>Bacillati</taxon>
        <taxon>Actinomycetota</taxon>
        <taxon>Actinomycetes</taxon>
        <taxon>Pseudonocardiales</taxon>
        <taxon>Pseudonocardiaceae</taxon>
        <taxon>Pseudonocardia</taxon>
    </lineage>
</organism>
<gene>
    <name evidence="3" type="ORF">I4I82_19220</name>
</gene>
<protein>
    <recommendedName>
        <fullName evidence="5">Secreted protein</fullName>
    </recommendedName>
</protein>
<evidence type="ECO:0000256" key="2">
    <source>
        <dbReference type="SAM" id="SignalP"/>
    </source>
</evidence>
<reference evidence="3 4" key="1">
    <citation type="submission" date="2020-11" db="EMBL/GenBank/DDBJ databases">
        <title>Pseudonocardia abyssalis sp. nov. and Pseudonocardia oceani sp. nov., description and phylogenomic analysis of two novel actinomycetes isolated from the deep Southern Ocean.</title>
        <authorList>
            <person name="Parra J."/>
        </authorList>
    </citation>
    <scope>NUCLEOTIDE SEQUENCE [LARGE SCALE GENOMIC DNA]</scope>
    <source>
        <strain evidence="4">KRD185</strain>
    </source>
</reference>
<evidence type="ECO:0000313" key="3">
    <source>
        <dbReference type="EMBL" id="MBW0129798.1"/>
    </source>
</evidence>
<comment type="caution">
    <text evidence="3">The sequence shown here is derived from an EMBL/GenBank/DDBJ whole genome shotgun (WGS) entry which is preliminary data.</text>
</comment>
<evidence type="ECO:0000313" key="4">
    <source>
        <dbReference type="Proteomes" id="UP000694300"/>
    </source>
</evidence>
<name>A0ABS6UC40_9PSEU</name>
<dbReference type="EMBL" id="JADQDF010000001">
    <property type="protein sequence ID" value="MBW0129798.1"/>
    <property type="molecule type" value="Genomic_DNA"/>
</dbReference>
<dbReference type="RefSeq" id="WP_218589593.1">
    <property type="nucleotide sequence ID" value="NZ_JADQDE010000012.1"/>
</dbReference>
<evidence type="ECO:0000256" key="1">
    <source>
        <dbReference type="SAM" id="MobiDB-lite"/>
    </source>
</evidence>
<feature type="chain" id="PRO_5045718475" description="Secreted protein" evidence="2">
    <location>
        <begin position="27"/>
        <end position="294"/>
    </location>
</feature>
<sequence>MDTVARLAGCAAALALVFGAAFGVGAAVGEAPVVPVPAAQEHVDEEEPVPAGAAPVPPDAADGLSATADGYTLAPAVDTLAPGRRGEYAFTVTRPDGGPVTAVDVVHGDPVHLVVVRRDAAGFQHLHPEVGPDGVWRAPLTLPAGGIYRVYADLVPTGGPALVLGTDLFAPGDFTPIPFGPSRVAQVDGYQVRLDGRIVPGEPSPVFATVSLDGAPVTDLQPYHGAFGHLVALRRADLAYAHARTDAPAPAAGDRAGPGIAFVAEVPSAGGYRLFLEFRHDGAVRTAEFTLDVG</sequence>
<keyword evidence="2" id="KW-0732">Signal</keyword>
<feature type="signal peptide" evidence="2">
    <location>
        <begin position="1"/>
        <end position="26"/>
    </location>
</feature>
<dbReference type="Proteomes" id="UP000694300">
    <property type="component" value="Unassembled WGS sequence"/>
</dbReference>
<feature type="region of interest" description="Disordered" evidence="1">
    <location>
        <begin position="40"/>
        <end position="65"/>
    </location>
</feature>
<accession>A0ABS6UC40</accession>
<evidence type="ECO:0008006" key="5">
    <source>
        <dbReference type="Google" id="ProtNLM"/>
    </source>
</evidence>
<feature type="compositionally biased region" description="Low complexity" evidence="1">
    <location>
        <begin position="49"/>
        <end position="63"/>
    </location>
</feature>
<keyword evidence="4" id="KW-1185">Reference proteome</keyword>
<proteinExistence type="predicted"/>